<organism evidence="10 11">
    <name type="scientific">Triangularia verruculosa</name>
    <dbReference type="NCBI Taxonomy" id="2587418"/>
    <lineage>
        <taxon>Eukaryota</taxon>
        <taxon>Fungi</taxon>
        <taxon>Dikarya</taxon>
        <taxon>Ascomycota</taxon>
        <taxon>Pezizomycotina</taxon>
        <taxon>Sordariomycetes</taxon>
        <taxon>Sordariomycetidae</taxon>
        <taxon>Sordariales</taxon>
        <taxon>Podosporaceae</taxon>
        <taxon>Triangularia</taxon>
    </lineage>
</organism>
<proteinExistence type="inferred from homology"/>
<reference evidence="10" key="2">
    <citation type="submission" date="2023-05" db="EMBL/GenBank/DDBJ databases">
        <authorList>
            <consortium name="Lawrence Berkeley National Laboratory"/>
            <person name="Steindorff A."/>
            <person name="Hensen N."/>
            <person name="Bonometti L."/>
            <person name="Westerberg I."/>
            <person name="Brannstrom I.O."/>
            <person name="Guillou S."/>
            <person name="Cros-Aarteil S."/>
            <person name="Calhoun S."/>
            <person name="Haridas S."/>
            <person name="Kuo A."/>
            <person name="Mondo S."/>
            <person name="Pangilinan J."/>
            <person name="Riley R."/>
            <person name="Labutti K."/>
            <person name="Andreopoulos B."/>
            <person name="Lipzen A."/>
            <person name="Chen C."/>
            <person name="Yanf M."/>
            <person name="Daum C."/>
            <person name="Ng V."/>
            <person name="Clum A."/>
            <person name="Ohm R."/>
            <person name="Martin F."/>
            <person name="Silar P."/>
            <person name="Natvig D."/>
            <person name="Lalanne C."/>
            <person name="Gautier V."/>
            <person name="Ament-Velasquez S.L."/>
            <person name="Kruys A."/>
            <person name="Hutchinson M.I."/>
            <person name="Powell A.J."/>
            <person name="Barry K."/>
            <person name="Miller A.N."/>
            <person name="Grigoriev I.V."/>
            <person name="Debuchy R."/>
            <person name="Gladieux P."/>
            <person name="Thoren M.H."/>
            <person name="Johannesson H."/>
        </authorList>
    </citation>
    <scope>NUCLEOTIDE SEQUENCE</scope>
    <source>
        <strain evidence="10">CBS 315.58</strain>
    </source>
</reference>
<evidence type="ECO:0000256" key="8">
    <source>
        <dbReference type="ARBA" id="ARBA00067814"/>
    </source>
</evidence>
<dbReference type="PROSITE" id="PS50250">
    <property type="entry name" value="PCI"/>
    <property type="match status" value="1"/>
</dbReference>
<dbReference type="PANTHER" id="PTHR14145">
    <property type="entry name" value="26S PROTESOME SUBUNIT 6"/>
    <property type="match status" value="1"/>
</dbReference>
<keyword evidence="7" id="KW-0539">Nucleus</keyword>
<evidence type="ECO:0000256" key="5">
    <source>
        <dbReference type="ARBA" id="ARBA00022490"/>
    </source>
</evidence>
<comment type="subcellular location">
    <subcellularLocation>
        <location evidence="2">Cytoplasm</location>
    </subcellularLocation>
    <subcellularLocation>
        <location evidence="1">Nucleus</location>
    </subcellularLocation>
</comment>
<evidence type="ECO:0000259" key="9">
    <source>
        <dbReference type="PROSITE" id="PS50250"/>
    </source>
</evidence>
<comment type="similarity">
    <text evidence="3">Belongs to the CSN1 family.</text>
</comment>
<keyword evidence="11" id="KW-1185">Reference proteome</keyword>
<dbReference type="FunFam" id="1.25.40.570:FF:000022">
    <property type="entry name" value="COP9 signalosome complex subunit 1"/>
    <property type="match status" value="1"/>
</dbReference>
<dbReference type="InterPro" id="IPR019585">
    <property type="entry name" value="Rpn7/CSN1"/>
</dbReference>
<dbReference type="EMBL" id="MU863982">
    <property type="protein sequence ID" value="KAK4196539.1"/>
    <property type="molecule type" value="Genomic_DNA"/>
</dbReference>
<dbReference type="GO" id="GO:0005737">
    <property type="term" value="C:cytoplasm"/>
    <property type="evidence" value="ECO:0007669"/>
    <property type="project" value="UniProtKB-SubCell"/>
</dbReference>
<evidence type="ECO:0000256" key="1">
    <source>
        <dbReference type="ARBA" id="ARBA00004123"/>
    </source>
</evidence>
<reference evidence="10" key="1">
    <citation type="journal article" date="2023" name="Mol. Phylogenet. Evol.">
        <title>Genome-scale phylogeny and comparative genomics of the fungal order Sordariales.</title>
        <authorList>
            <person name="Hensen N."/>
            <person name="Bonometti L."/>
            <person name="Westerberg I."/>
            <person name="Brannstrom I.O."/>
            <person name="Guillou S."/>
            <person name="Cros-Aarteil S."/>
            <person name="Calhoun S."/>
            <person name="Haridas S."/>
            <person name="Kuo A."/>
            <person name="Mondo S."/>
            <person name="Pangilinan J."/>
            <person name="Riley R."/>
            <person name="LaButti K."/>
            <person name="Andreopoulos B."/>
            <person name="Lipzen A."/>
            <person name="Chen C."/>
            <person name="Yan M."/>
            <person name="Daum C."/>
            <person name="Ng V."/>
            <person name="Clum A."/>
            <person name="Steindorff A."/>
            <person name="Ohm R.A."/>
            <person name="Martin F."/>
            <person name="Silar P."/>
            <person name="Natvig D.O."/>
            <person name="Lalanne C."/>
            <person name="Gautier V."/>
            <person name="Ament-Velasquez S.L."/>
            <person name="Kruys A."/>
            <person name="Hutchinson M.I."/>
            <person name="Powell A.J."/>
            <person name="Barry K."/>
            <person name="Miller A.N."/>
            <person name="Grigoriev I.V."/>
            <person name="Debuchy R."/>
            <person name="Gladieux P."/>
            <person name="Hiltunen Thoren M."/>
            <person name="Johannesson H."/>
        </authorList>
    </citation>
    <scope>NUCLEOTIDE SEQUENCE</scope>
    <source>
        <strain evidence="10">CBS 315.58</strain>
    </source>
</reference>
<dbReference type="Gene3D" id="1.25.40.570">
    <property type="match status" value="1"/>
</dbReference>
<accession>A0AAN7ARK5</accession>
<comment type="subunit">
    <text evidence="4">Component of the COP9 signalosome (CSN) complex.</text>
</comment>
<evidence type="ECO:0000313" key="11">
    <source>
        <dbReference type="Proteomes" id="UP001303160"/>
    </source>
</evidence>
<evidence type="ECO:0000256" key="2">
    <source>
        <dbReference type="ARBA" id="ARBA00004496"/>
    </source>
</evidence>
<name>A0AAN7ARK5_9PEZI</name>
<evidence type="ECO:0000256" key="7">
    <source>
        <dbReference type="ARBA" id="ARBA00023242"/>
    </source>
</evidence>
<comment type="caution">
    <text evidence="10">The sequence shown here is derived from an EMBL/GenBank/DDBJ whole genome shotgun (WGS) entry which is preliminary data.</text>
</comment>
<feature type="domain" description="PCI" evidence="9">
    <location>
        <begin position="223"/>
        <end position="394"/>
    </location>
</feature>
<dbReference type="Pfam" id="PF10602">
    <property type="entry name" value="RPN7"/>
    <property type="match status" value="1"/>
</dbReference>
<keyword evidence="6" id="KW-0736">Signalosome</keyword>
<dbReference type="InterPro" id="IPR000717">
    <property type="entry name" value="PCI_dom"/>
</dbReference>
<evidence type="ECO:0000256" key="6">
    <source>
        <dbReference type="ARBA" id="ARBA00022790"/>
    </source>
</evidence>
<gene>
    <name evidence="10" type="ORF">QBC40DRAFT_287137</name>
</gene>
<evidence type="ECO:0000256" key="3">
    <source>
        <dbReference type="ARBA" id="ARBA00008793"/>
    </source>
</evidence>
<dbReference type="Proteomes" id="UP001303160">
    <property type="component" value="Unassembled WGS sequence"/>
</dbReference>
<dbReference type="AlphaFoldDB" id="A0AAN7ARK5"/>
<dbReference type="InterPro" id="IPR036390">
    <property type="entry name" value="WH_DNA-bd_sf"/>
</dbReference>
<protein>
    <recommendedName>
        <fullName evidence="8">COP9 signalosome complex subunit 1</fullName>
    </recommendedName>
</protein>
<dbReference type="SUPFAM" id="SSF46785">
    <property type="entry name" value="Winged helix' DNA-binding domain"/>
    <property type="match status" value="1"/>
</dbReference>
<dbReference type="SMART" id="SM00088">
    <property type="entry name" value="PINT"/>
    <property type="match status" value="1"/>
</dbReference>
<dbReference type="Pfam" id="PF01399">
    <property type="entry name" value="PCI"/>
    <property type="match status" value="1"/>
</dbReference>
<dbReference type="GO" id="GO:0008180">
    <property type="term" value="C:COP9 signalosome"/>
    <property type="evidence" value="ECO:0007669"/>
    <property type="project" value="UniProtKB-KW"/>
</dbReference>
<sequence>MADPLLEFFTQMDDQGGIVVKDAPKFDLDLLIQNYRGRTKFDRLLLIGRSSVKLCVEALKVALAEAKRGRDIQRYREVVEYLRIAAPDDPDAVYDKKWLEKQELANREETQRLLAELKGYKNNLIKESIRMGNEDLAKHYEAIGDLNAASEHYSKMRPDVSTAKHLVDVGKHLVRVAIQRREWNMLFPHLAKMSLNGQYPEEERSSQPFIKAATGIAFLGQDKYHEAALAFLEADPTVPAKAYSDIISRNDIAVYGGLLALATMDRRELQAMVLENQSFRMFLEPEPHIRRAVTMFVNGRYSSCIEILEGYRSDYLLDIYLQKHVSRIYAKIRSKCIVQYLIPFSCVSLETLEKAFGSPESSIEDELAVMIEEGVLEARIDGIERLVHTVRVDPRAQMQASALASAENYEKQAVERLRRMAIAAADLELTPIKKQGLHHQLGGDLAYADQEIVMG</sequence>
<keyword evidence="5" id="KW-0963">Cytoplasm</keyword>
<dbReference type="PANTHER" id="PTHR14145:SF2">
    <property type="entry name" value="COP9 SIGNALOSOME COMPLEX SUBUNIT 1"/>
    <property type="match status" value="1"/>
</dbReference>
<dbReference type="InterPro" id="IPR045135">
    <property type="entry name" value="Rpn7_N"/>
</dbReference>
<evidence type="ECO:0000256" key="4">
    <source>
        <dbReference type="ARBA" id="ARBA00011098"/>
    </source>
</evidence>
<evidence type="ECO:0000313" key="10">
    <source>
        <dbReference type="EMBL" id="KAK4196539.1"/>
    </source>
</evidence>